<dbReference type="PANTHER" id="PTHR35766:SF1">
    <property type="entry name" value="OS08G0543600 PROTEIN"/>
    <property type="match status" value="1"/>
</dbReference>
<evidence type="ECO:0000256" key="1">
    <source>
        <dbReference type="SAM" id="MobiDB-lite"/>
    </source>
</evidence>
<evidence type="ECO:0000259" key="2">
    <source>
        <dbReference type="Pfam" id="PF24851"/>
    </source>
</evidence>
<protein>
    <recommendedName>
        <fullName evidence="2">DUF7725 domain-containing protein</fullName>
    </recommendedName>
</protein>
<reference evidence="3" key="1">
    <citation type="submission" date="2020-08" db="EMBL/GenBank/DDBJ databases">
        <title>Plant Genome Project.</title>
        <authorList>
            <person name="Zhang R.-G."/>
        </authorList>
    </citation>
    <scope>NUCLEOTIDE SEQUENCE</scope>
    <source>
        <strain evidence="3">WSP0</strain>
        <tissue evidence="3">Leaf</tissue>
    </source>
</reference>
<dbReference type="InterPro" id="IPR056142">
    <property type="entry name" value="DUF7725"/>
</dbReference>
<name>A0AAV6JC62_9ERIC</name>
<accession>A0AAV6JC62</accession>
<dbReference type="Proteomes" id="UP000823749">
    <property type="component" value="Chromosome 8"/>
</dbReference>
<feature type="region of interest" description="Disordered" evidence="1">
    <location>
        <begin position="78"/>
        <end position="100"/>
    </location>
</feature>
<sequence length="289" mass="30902">MPKDHPFISICLVHGLTMFLKCVEFDDPHAALALWANHVHGVANSPTSLLGMPTYLPPGQVTALHPFVMGCLPTFPGQASPDGSQVPTHNQYPPSQTDQSLLRSDTNYDYEISANGQAIHSEYLDIHSSQGMEPDTAIRPTAEEGQVDKSYLVAQQPQQSLQHISSQFHDALRLDTLSQNSETKEKSITTSTYHGLAGQGFTTEQEASANTPLSGTSINRVDLSEATMNNPTGGILSEAFVSSGPKNIPTIGTASEIVLDERSLLACVVGTIPPGSGCRIRISSTVGVH</sequence>
<evidence type="ECO:0000313" key="4">
    <source>
        <dbReference type="Proteomes" id="UP000823749"/>
    </source>
</evidence>
<feature type="domain" description="DUF7725" evidence="2">
    <location>
        <begin position="259"/>
        <end position="286"/>
    </location>
</feature>
<gene>
    <name evidence="3" type="ORF">RHGRI_023827</name>
</gene>
<dbReference type="Pfam" id="PF24851">
    <property type="entry name" value="DUF7725"/>
    <property type="match status" value="1"/>
</dbReference>
<proteinExistence type="predicted"/>
<evidence type="ECO:0000313" key="3">
    <source>
        <dbReference type="EMBL" id="KAG5536164.1"/>
    </source>
</evidence>
<dbReference type="AlphaFoldDB" id="A0AAV6JC62"/>
<dbReference type="EMBL" id="JACTNZ010000008">
    <property type="protein sequence ID" value="KAG5536164.1"/>
    <property type="molecule type" value="Genomic_DNA"/>
</dbReference>
<keyword evidence="4" id="KW-1185">Reference proteome</keyword>
<organism evidence="3 4">
    <name type="scientific">Rhododendron griersonianum</name>
    <dbReference type="NCBI Taxonomy" id="479676"/>
    <lineage>
        <taxon>Eukaryota</taxon>
        <taxon>Viridiplantae</taxon>
        <taxon>Streptophyta</taxon>
        <taxon>Embryophyta</taxon>
        <taxon>Tracheophyta</taxon>
        <taxon>Spermatophyta</taxon>
        <taxon>Magnoliopsida</taxon>
        <taxon>eudicotyledons</taxon>
        <taxon>Gunneridae</taxon>
        <taxon>Pentapetalae</taxon>
        <taxon>asterids</taxon>
        <taxon>Ericales</taxon>
        <taxon>Ericaceae</taxon>
        <taxon>Ericoideae</taxon>
        <taxon>Rhodoreae</taxon>
        <taxon>Rhododendron</taxon>
    </lineage>
</organism>
<dbReference type="PANTHER" id="PTHR35766">
    <property type="entry name" value="OS08G0543600 PROTEIN"/>
    <property type="match status" value="1"/>
</dbReference>
<comment type="caution">
    <text evidence="3">The sequence shown here is derived from an EMBL/GenBank/DDBJ whole genome shotgun (WGS) entry which is preliminary data.</text>
</comment>
<feature type="compositionally biased region" description="Polar residues" evidence="1">
    <location>
        <begin position="81"/>
        <end position="100"/>
    </location>
</feature>